<name>A0A544T1R7_9BACI</name>
<reference evidence="1 2" key="1">
    <citation type="submission" date="2019-05" db="EMBL/GenBank/DDBJ databases">
        <title>Psychrobacillus vulpis sp. nov., a new species isolated from feces of a red fox that inhabits in The Tablas de Daimiel Natural Park, Albacete, Spain.</title>
        <authorList>
            <person name="Rodriguez M."/>
            <person name="Reina J.C."/>
            <person name="Bejar V."/>
            <person name="Llamas I."/>
        </authorList>
    </citation>
    <scope>NUCLEOTIDE SEQUENCE [LARGE SCALE GENOMIC DNA]</scope>
    <source>
        <strain evidence="1 2">NEAU-3TGS17</strain>
    </source>
</reference>
<proteinExistence type="predicted"/>
<dbReference type="OrthoDB" id="2453115at2"/>
<dbReference type="EMBL" id="VDGH01000009">
    <property type="protein sequence ID" value="TQR11396.1"/>
    <property type="molecule type" value="Genomic_DNA"/>
</dbReference>
<protein>
    <recommendedName>
        <fullName evidence="3">Lipoprotein</fullName>
    </recommendedName>
</protein>
<dbReference type="Proteomes" id="UP000317316">
    <property type="component" value="Unassembled WGS sequence"/>
</dbReference>
<keyword evidence="2" id="KW-1185">Reference proteome</keyword>
<evidence type="ECO:0000313" key="1">
    <source>
        <dbReference type="EMBL" id="TQR11396.1"/>
    </source>
</evidence>
<comment type="caution">
    <text evidence="1">The sequence shown here is derived from an EMBL/GenBank/DDBJ whole genome shotgun (WGS) entry which is preliminary data.</text>
</comment>
<accession>A0A544T1R7</accession>
<evidence type="ECO:0008006" key="3">
    <source>
        <dbReference type="Google" id="ProtNLM"/>
    </source>
</evidence>
<dbReference type="RefSeq" id="WP_142539841.1">
    <property type="nucleotide sequence ID" value="NZ_BMIE01000007.1"/>
</dbReference>
<organism evidence="1 2">
    <name type="scientific">Psychrobacillus lasiicapitis</name>
    <dbReference type="NCBI Taxonomy" id="1636719"/>
    <lineage>
        <taxon>Bacteria</taxon>
        <taxon>Bacillati</taxon>
        <taxon>Bacillota</taxon>
        <taxon>Bacilli</taxon>
        <taxon>Bacillales</taxon>
        <taxon>Bacillaceae</taxon>
        <taxon>Psychrobacillus</taxon>
    </lineage>
</organism>
<gene>
    <name evidence="1" type="ORF">FG382_15740</name>
</gene>
<dbReference type="AlphaFoldDB" id="A0A544T1R7"/>
<evidence type="ECO:0000313" key="2">
    <source>
        <dbReference type="Proteomes" id="UP000317316"/>
    </source>
</evidence>
<dbReference type="PROSITE" id="PS51257">
    <property type="entry name" value="PROKAR_LIPOPROTEIN"/>
    <property type="match status" value="1"/>
</dbReference>
<sequence>MWKNYSLIVWLVIIGLVMGGCQMGKGSERDIKPSEMKAEDLPDVRALQDEFTRSFIESTEEVEPGYYSFLSGTKQYRMLFPKEGVIHQGYGVKEDQFEGFLMSTINDNGTDSQIKINYYAYATIESVEGGLEMLEGSVGQKLEFEKVKAETSELYYAPFQFDSDTFGIAALVASLKENGVIQIVYDTQCKKDQNECKQIKEEEVDKMIHWAESIEFVDKEIK</sequence>